<dbReference type="InterPro" id="IPR014784">
    <property type="entry name" value="Cu2_ascorb_mOase-like_C"/>
</dbReference>
<dbReference type="OrthoDB" id="497145at2759"/>
<evidence type="ECO:0000256" key="7">
    <source>
        <dbReference type="ARBA" id="ARBA00023239"/>
    </source>
</evidence>
<dbReference type="InterPro" id="IPR024548">
    <property type="entry name" value="Cu2_monoox_C"/>
</dbReference>
<dbReference type="EMBL" id="GG663742">
    <property type="protein sequence ID" value="EEH55231.1"/>
    <property type="molecule type" value="Genomic_DNA"/>
</dbReference>
<reference evidence="14 15" key="1">
    <citation type="journal article" date="2009" name="Science">
        <title>Green evolution and dynamic adaptations revealed by genomes of the marine picoeukaryotes Micromonas.</title>
        <authorList>
            <person name="Worden A.Z."/>
            <person name="Lee J.H."/>
            <person name="Mock T."/>
            <person name="Rouze P."/>
            <person name="Simmons M.P."/>
            <person name="Aerts A.L."/>
            <person name="Allen A.E."/>
            <person name="Cuvelier M.L."/>
            <person name="Derelle E."/>
            <person name="Everett M.V."/>
            <person name="Foulon E."/>
            <person name="Grimwood J."/>
            <person name="Gundlach H."/>
            <person name="Henrissat B."/>
            <person name="Napoli C."/>
            <person name="McDonald S.M."/>
            <person name="Parker M.S."/>
            <person name="Rombauts S."/>
            <person name="Salamov A."/>
            <person name="Von Dassow P."/>
            <person name="Badger J.H."/>
            <person name="Coutinho P.M."/>
            <person name="Demir E."/>
            <person name="Dubchak I."/>
            <person name="Gentemann C."/>
            <person name="Eikrem W."/>
            <person name="Gready J.E."/>
            <person name="John U."/>
            <person name="Lanier W."/>
            <person name="Lindquist E.A."/>
            <person name="Lucas S."/>
            <person name="Mayer K.F."/>
            <person name="Moreau H."/>
            <person name="Not F."/>
            <person name="Otillar R."/>
            <person name="Panaud O."/>
            <person name="Pangilinan J."/>
            <person name="Paulsen I."/>
            <person name="Piegu B."/>
            <person name="Poliakov A."/>
            <person name="Robbens S."/>
            <person name="Schmutz J."/>
            <person name="Toulza E."/>
            <person name="Wyss T."/>
            <person name="Zelensky A."/>
            <person name="Zhou K."/>
            <person name="Armbrust E.V."/>
            <person name="Bhattacharya D."/>
            <person name="Goodenough U.W."/>
            <person name="Van de Peer Y."/>
            <person name="Grigoriev I.V."/>
        </authorList>
    </citation>
    <scope>NUCLEOTIDE SEQUENCE [LARGE SCALE GENOMIC DNA]</scope>
    <source>
        <strain evidence="14 15">CCMP1545</strain>
    </source>
</reference>
<dbReference type="GO" id="GO:0046872">
    <property type="term" value="F:metal ion binding"/>
    <property type="evidence" value="ECO:0007669"/>
    <property type="project" value="UniProtKB-KW"/>
</dbReference>
<gene>
    <name evidence="14" type="ORF">MICPUCDRAFT_60313</name>
</gene>
<name>C1MXW5_MICPC</name>
<keyword evidence="9" id="KW-0106">Calcium</keyword>
<dbReference type="RefSeq" id="XP_003060462.1">
    <property type="nucleotide sequence ID" value="XM_003060416.1"/>
</dbReference>
<dbReference type="Pfam" id="PF03712">
    <property type="entry name" value="Cu2_monoox_C"/>
    <property type="match status" value="1"/>
</dbReference>
<feature type="repeat" description="NHL" evidence="11">
    <location>
        <begin position="360"/>
        <end position="401"/>
    </location>
</feature>
<dbReference type="PANTHER" id="PTHR10680">
    <property type="entry name" value="PEPTIDYL-GLYCINE ALPHA-AMIDATING MONOOXYGENASE"/>
    <property type="match status" value="1"/>
</dbReference>
<dbReference type="GO" id="GO:0006518">
    <property type="term" value="P:peptide metabolic process"/>
    <property type="evidence" value="ECO:0007669"/>
    <property type="project" value="InterPro"/>
</dbReference>
<dbReference type="GO" id="GO:0016020">
    <property type="term" value="C:membrane"/>
    <property type="evidence" value="ECO:0007669"/>
    <property type="project" value="InterPro"/>
</dbReference>
<dbReference type="SUPFAM" id="SSF49742">
    <property type="entry name" value="PHM/PNGase F"/>
    <property type="match status" value="1"/>
</dbReference>
<evidence type="ECO:0000256" key="8">
    <source>
        <dbReference type="PIRSR" id="PIRSR600720-1"/>
    </source>
</evidence>
<feature type="compositionally biased region" description="Gly residues" evidence="12">
    <location>
        <begin position="268"/>
        <end position="278"/>
    </location>
</feature>
<keyword evidence="5 10" id="KW-1015">Disulfide bond</keyword>
<dbReference type="GO" id="GO:0004598">
    <property type="term" value="F:peptidylamidoglycolate lyase activity"/>
    <property type="evidence" value="ECO:0007669"/>
    <property type="project" value="UniProtKB-EC"/>
</dbReference>
<evidence type="ECO:0000256" key="3">
    <source>
        <dbReference type="ARBA" id="ARBA00022729"/>
    </source>
</evidence>
<evidence type="ECO:0000256" key="11">
    <source>
        <dbReference type="PROSITE-ProRule" id="PRU00504"/>
    </source>
</evidence>
<evidence type="ECO:0000256" key="9">
    <source>
        <dbReference type="PIRSR" id="PIRSR600720-2"/>
    </source>
</evidence>
<dbReference type="InterPro" id="IPR000720">
    <property type="entry name" value="PHM/PAL"/>
</dbReference>
<protein>
    <recommendedName>
        <fullName evidence="1">peptidylamidoglycolate lyase</fullName>
        <ecNumber evidence="1">4.3.2.5</ecNumber>
    </recommendedName>
</protein>
<keyword evidence="3" id="KW-0732">Signal</keyword>
<sequence>MDNYPQPASSNATSGLVVHLIPGTPSRSMSVVAFAQGFELAAGKEEILVANTCAYAAPRPLVAFAFRVHAHALGRNVSLESLVGGHNPDPRAEVTTLKTKTLSDGPFQFHAAPVMRASRDSRLPQMFEELSEAAAFALLPGSKVRVTCAFDTTSRDALTRAGWGHDDEMCNLYLMVHAEEPVYLGCVGDARYGAGPHGVAARMTVEHSPKVRLVPIRPHWRGERRSLRTFPVVSLRPHLAFNTRPRCLSTPTDAFQLHPDIIFKDARGGGGGGRGGGVAPDPSELRAHVVPPPSRRKSWPREIGQVGGVAVEPDGRHVWVFHRASRVWDAASFVDDEYTMPPGTPPIEEDVVVRVCAVTGDVVASFGAGKHYMPHGISLAPDGHVWVTDVGSHAVSKYDPATGEEVARFGERRREGDDDGGKTRFCAPTDVEVAEDGSFWVTDGYCGDRVARFDANGAFISEFRGGGGGGNETARPKTFSVPHGIALDSANGRLFVADRENARVTEHDLSGALLRAHDLSKHGYVYDVGLIKDESRGMNGFYALCWRRDAAAAAAPVRVAATWEPIGGGGTALTTTSAHWDLPPGAVTHPHALSVFPGAVGGADAWGLGVGVFVGETRPSLGAPSLRRLWIGKAFDAKTNVVAPPRGWNASAVAERAAAAAAAAAKKKKRPLSDDDADDVVEDADAAATWVGSAGAADVDVVETPASSTSTTPTPSSTDRPPTTFDREGRLPAPQHGGSRAAGFDGVVTETTPGGGPGEGRSGWANLLASPPRTAFVSALILGADVSAVERDAG</sequence>
<dbReference type="PANTHER" id="PTHR10680:SF14">
    <property type="entry name" value="PEPTIDYL-GLYCINE ALPHA-AMIDATING MONOOXYGENASE"/>
    <property type="match status" value="1"/>
</dbReference>
<evidence type="ECO:0000256" key="12">
    <source>
        <dbReference type="SAM" id="MobiDB-lite"/>
    </source>
</evidence>
<keyword evidence="2 9" id="KW-0479">Metal-binding</keyword>
<keyword evidence="9" id="KW-0862">Zinc</keyword>
<dbReference type="Pfam" id="PF01436">
    <property type="entry name" value="NHL"/>
    <property type="match status" value="2"/>
</dbReference>
<keyword evidence="6" id="KW-0325">Glycoprotein</keyword>
<evidence type="ECO:0000256" key="1">
    <source>
        <dbReference type="ARBA" id="ARBA00012343"/>
    </source>
</evidence>
<keyword evidence="4" id="KW-0677">Repeat</keyword>
<feature type="binding site" evidence="8">
    <location>
        <position position="445"/>
    </location>
    <ligand>
        <name>a protein</name>
        <dbReference type="ChEBI" id="CHEBI:16541"/>
    </ligand>
    <ligandPart>
        <name>C-terminal Xaa-(2S)-2-hydroxyglycine residue</name>
        <dbReference type="ChEBI" id="CHEBI:142768"/>
    </ligandPart>
</feature>
<evidence type="ECO:0000256" key="2">
    <source>
        <dbReference type="ARBA" id="ARBA00022723"/>
    </source>
</evidence>
<feature type="binding site" evidence="8">
    <location>
        <position position="323"/>
    </location>
    <ligand>
        <name>a protein</name>
        <dbReference type="ChEBI" id="CHEBI:16541"/>
    </ligand>
    <ligandPart>
        <name>C-terminal Xaa-(2S)-2-hydroxyglycine residue</name>
        <dbReference type="ChEBI" id="CHEBI:142768"/>
    </ligandPart>
</feature>
<dbReference type="PROSITE" id="PS51125">
    <property type="entry name" value="NHL"/>
    <property type="match status" value="1"/>
</dbReference>
<keyword evidence="15" id="KW-1185">Reference proteome</keyword>
<dbReference type="SUPFAM" id="SSF63829">
    <property type="entry name" value="Calcium-dependent phosphotriesterase"/>
    <property type="match status" value="1"/>
</dbReference>
<organism evidence="15">
    <name type="scientific">Micromonas pusilla (strain CCMP1545)</name>
    <name type="common">Picoplanktonic green alga</name>
    <dbReference type="NCBI Taxonomy" id="564608"/>
    <lineage>
        <taxon>Eukaryota</taxon>
        <taxon>Viridiplantae</taxon>
        <taxon>Chlorophyta</taxon>
        <taxon>Mamiellophyceae</taxon>
        <taxon>Mamiellales</taxon>
        <taxon>Mamiellaceae</taxon>
        <taxon>Micromonas</taxon>
    </lineage>
</organism>
<dbReference type="Proteomes" id="UP000001876">
    <property type="component" value="Unassembled WGS sequence"/>
</dbReference>
<evidence type="ECO:0000256" key="6">
    <source>
        <dbReference type="ARBA" id="ARBA00023180"/>
    </source>
</evidence>
<dbReference type="OMA" id="EHHAHQS"/>
<dbReference type="Gene3D" id="2.120.10.30">
    <property type="entry name" value="TolB, C-terminal domain"/>
    <property type="match status" value="1"/>
</dbReference>
<evidence type="ECO:0000256" key="4">
    <source>
        <dbReference type="ARBA" id="ARBA00022737"/>
    </source>
</evidence>
<feature type="disulfide bond" evidence="10">
    <location>
        <begin position="426"/>
        <end position="446"/>
    </location>
</feature>
<dbReference type="InterPro" id="IPR001258">
    <property type="entry name" value="NHL_repeat"/>
</dbReference>
<feature type="region of interest" description="Disordered" evidence="12">
    <location>
        <begin position="698"/>
        <end position="767"/>
    </location>
</feature>
<dbReference type="AlphaFoldDB" id="C1MXW5"/>
<evidence type="ECO:0000256" key="5">
    <source>
        <dbReference type="ARBA" id="ARBA00023157"/>
    </source>
</evidence>
<accession>C1MXW5</accession>
<evidence type="ECO:0000256" key="10">
    <source>
        <dbReference type="PIRSR" id="PIRSR600720-3"/>
    </source>
</evidence>
<dbReference type="Gene3D" id="2.60.120.230">
    <property type="match status" value="1"/>
</dbReference>
<dbReference type="InterPro" id="IPR011042">
    <property type="entry name" value="6-blade_b-propeller_TolB-like"/>
</dbReference>
<dbReference type="InterPro" id="IPR008977">
    <property type="entry name" value="PHM/PNGase_F_dom_sf"/>
</dbReference>
<evidence type="ECO:0000313" key="15">
    <source>
        <dbReference type="Proteomes" id="UP000001876"/>
    </source>
</evidence>
<dbReference type="PRINTS" id="PR00790">
    <property type="entry name" value="PAMONOXGNASE"/>
</dbReference>
<keyword evidence="7" id="KW-0456">Lyase</keyword>
<dbReference type="KEGG" id="mpp:MICPUCDRAFT_60313"/>
<dbReference type="EC" id="4.3.2.5" evidence="1"/>
<feature type="binding site" evidence="9">
    <location>
        <position position="375"/>
    </location>
    <ligand>
        <name>Zn(2+)</name>
        <dbReference type="ChEBI" id="CHEBI:29105"/>
        <note>catalytic</note>
    </ligand>
</feature>
<evidence type="ECO:0000259" key="13">
    <source>
        <dbReference type="Pfam" id="PF03712"/>
    </source>
</evidence>
<feature type="binding site" evidence="9">
    <location>
        <position position="483"/>
    </location>
    <ligand>
        <name>Zn(2+)</name>
        <dbReference type="ChEBI" id="CHEBI:29105"/>
        <note>catalytic</note>
    </ligand>
</feature>
<feature type="binding site" evidence="8">
    <location>
        <position position="499"/>
    </location>
    <ligand>
        <name>a protein</name>
        <dbReference type="ChEBI" id="CHEBI:16541"/>
    </ligand>
    <ligandPart>
        <name>C-terminal Xaa-(2S)-2-hydroxyglycine residue</name>
        <dbReference type="ChEBI" id="CHEBI:142768"/>
    </ligandPart>
</feature>
<comment type="cofactor">
    <cofactor evidence="9">
        <name>Zn(2+)</name>
        <dbReference type="ChEBI" id="CHEBI:29105"/>
    </cofactor>
    <text evidence="9">Binds one Zn(2+) ion per subunit.</text>
</comment>
<dbReference type="eggNOG" id="KOG3567">
    <property type="taxonomic scope" value="Eukaryota"/>
</dbReference>
<feature type="binding site" evidence="9">
    <location>
        <position position="309"/>
    </location>
    <ligand>
        <name>Ca(2+)</name>
        <dbReference type="ChEBI" id="CHEBI:29108"/>
        <note>structural</note>
    </ligand>
</feature>
<proteinExistence type="predicted"/>
<feature type="compositionally biased region" description="Low complexity" evidence="12">
    <location>
        <begin position="698"/>
        <end position="724"/>
    </location>
</feature>
<evidence type="ECO:0000313" key="14">
    <source>
        <dbReference type="EMBL" id="EEH55231.1"/>
    </source>
</evidence>
<feature type="region of interest" description="Disordered" evidence="12">
    <location>
        <begin position="266"/>
        <end position="300"/>
    </location>
</feature>
<dbReference type="GO" id="GO:0016715">
    <property type="term" value="F:oxidoreductase activity, acting on paired donors, with incorporation or reduction of molecular oxygen, reduced ascorbate as one donor, and incorporation of one atom of oxygen"/>
    <property type="evidence" value="ECO:0007669"/>
    <property type="project" value="InterPro"/>
</dbReference>
<dbReference type="GeneID" id="9685900"/>
<feature type="domain" description="Copper type II ascorbate-dependent monooxygenase C-terminal" evidence="13">
    <location>
        <begin position="40"/>
        <end position="177"/>
    </location>
</feature>